<dbReference type="InterPro" id="IPR029058">
    <property type="entry name" value="AB_hydrolase_fold"/>
</dbReference>
<keyword evidence="1 2" id="KW-0732">Signal</keyword>
<proteinExistence type="predicted"/>
<name>A0A2P8GD15_9BACT</name>
<keyword evidence="5" id="KW-1185">Reference proteome</keyword>
<dbReference type="InterPro" id="IPR050955">
    <property type="entry name" value="Plant_Biomass_Hydrol_Est"/>
</dbReference>
<evidence type="ECO:0000259" key="3">
    <source>
        <dbReference type="Pfam" id="PF02230"/>
    </source>
</evidence>
<gene>
    <name evidence="4" type="ORF">CLV42_104154</name>
</gene>
<dbReference type="PANTHER" id="PTHR43037">
    <property type="entry name" value="UNNAMED PRODUCT-RELATED"/>
    <property type="match status" value="1"/>
</dbReference>
<organism evidence="4 5">
    <name type="scientific">Chitinophaga ginsengisoli</name>
    <dbReference type="NCBI Taxonomy" id="363837"/>
    <lineage>
        <taxon>Bacteria</taxon>
        <taxon>Pseudomonadati</taxon>
        <taxon>Bacteroidota</taxon>
        <taxon>Chitinophagia</taxon>
        <taxon>Chitinophagales</taxon>
        <taxon>Chitinophagaceae</taxon>
        <taxon>Chitinophaga</taxon>
    </lineage>
</organism>
<dbReference type="Proteomes" id="UP000240978">
    <property type="component" value="Unassembled WGS sequence"/>
</dbReference>
<evidence type="ECO:0000256" key="2">
    <source>
        <dbReference type="SAM" id="SignalP"/>
    </source>
</evidence>
<dbReference type="SUPFAM" id="SSF53474">
    <property type="entry name" value="alpha/beta-Hydrolases"/>
    <property type="match status" value="1"/>
</dbReference>
<dbReference type="AlphaFoldDB" id="A0A2P8GD15"/>
<dbReference type="InterPro" id="IPR003140">
    <property type="entry name" value="PLipase/COase/thioEstase"/>
</dbReference>
<dbReference type="GO" id="GO:0016787">
    <property type="term" value="F:hydrolase activity"/>
    <property type="evidence" value="ECO:0007669"/>
    <property type="project" value="InterPro"/>
</dbReference>
<feature type="signal peptide" evidence="2">
    <location>
        <begin position="1"/>
        <end position="22"/>
    </location>
</feature>
<evidence type="ECO:0000313" key="4">
    <source>
        <dbReference type="EMBL" id="PSL31856.1"/>
    </source>
</evidence>
<dbReference type="Pfam" id="PF02230">
    <property type="entry name" value="Abhydrolase_2"/>
    <property type="match status" value="1"/>
</dbReference>
<dbReference type="RefSeq" id="WP_106602476.1">
    <property type="nucleotide sequence ID" value="NZ_PYGK01000004.1"/>
</dbReference>
<dbReference type="PANTHER" id="PTHR43037:SF1">
    <property type="entry name" value="BLL1128 PROTEIN"/>
    <property type="match status" value="1"/>
</dbReference>
<accession>A0A2P8GD15</accession>
<evidence type="ECO:0000256" key="1">
    <source>
        <dbReference type="ARBA" id="ARBA00022729"/>
    </source>
</evidence>
<reference evidence="4 5" key="1">
    <citation type="submission" date="2018-03" db="EMBL/GenBank/DDBJ databases">
        <title>Genomic Encyclopedia of Archaeal and Bacterial Type Strains, Phase II (KMG-II): from individual species to whole genera.</title>
        <authorList>
            <person name="Goeker M."/>
        </authorList>
    </citation>
    <scope>NUCLEOTIDE SEQUENCE [LARGE SCALE GENOMIC DNA]</scope>
    <source>
        <strain evidence="4 5">DSM 18107</strain>
    </source>
</reference>
<dbReference type="OrthoDB" id="9764953at2"/>
<sequence>MKIRRTLAVLLIVQFFCLYAAAQTNPDFSAYSYETFIHNGDTLRYRMLEPAGYDSQKPYPLIVFLHGSGERGADNAAQLLHGGSLFLKDSLRQRFPTFVIFPQCPQDSMWSSMKVTRDSTGKAIKREFSDGTDRQATPGLLVKLLVDSLIKIEKVNSKQVYLGGLSLGGIGTYDLLARYPKMWAAAFPICGIGNVSTAAKFAKVPLWIFHGGADNVVPVSGSRDYVEALKKLKADVKYSEYPGVGHNSWDNAFAEPDLLPWLFSHKRK</sequence>
<comment type="caution">
    <text evidence="4">The sequence shown here is derived from an EMBL/GenBank/DDBJ whole genome shotgun (WGS) entry which is preliminary data.</text>
</comment>
<feature type="chain" id="PRO_5015126383" evidence="2">
    <location>
        <begin position="23"/>
        <end position="268"/>
    </location>
</feature>
<dbReference type="Gene3D" id="3.40.50.1820">
    <property type="entry name" value="alpha/beta hydrolase"/>
    <property type="match status" value="1"/>
</dbReference>
<evidence type="ECO:0000313" key="5">
    <source>
        <dbReference type="Proteomes" id="UP000240978"/>
    </source>
</evidence>
<dbReference type="EMBL" id="PYGK01000004">
    <property type="protein sequence ID" value="PSL31856.1"/>
    <property type="molecule type" value="Genomic_DNA"/>
</dbReference>
<protein>
    <submittedName>
        <fullName evidence="4">Phospholipase/carboxylesterase</fullName>
    </submittedName>
</protein>
<feature type="domain" description="Phospholipase/carboxylesterase/thioesterase" evidence="3">
    <location>
        <begin position="56"/>
        <end position="253"/>
    </location>
</feature>